<dbReference type="InterPro" id="IPR011042">
    <property type="entry name" value="6-blade_b-propeller_TolB-like"/>
</dbReference>
<evidence type="ECO:0000313" key="3">
    <source>
        <dbReference type="EMBL" id="CAB9497533.1"/>
    </source>
</evidence>
<gene>
    <name evidence="3" type="ORF">SEMRO_21_G014800.1</name>
</gene>
<evidence type="ECO:0000256" key="2">
    <source>
        <dbReference type="SAM" id="SignalP"/>
    </source>
</evidence>
<dbReference type="SUPFAM" id="SSF50969">
    <property type="entry name" value="YVTN repeat-like/Quinoprotein amine dehydrogenase"/>
    <property type="match status" value="1"/>
</dbReference>
<dbReference type="AlphaFoldDB" id="A0A9N8H5D2"/>
<keyword evidence="4" id="KW-1185">Reference proteome</keyword>
<accession>A0A9N8H5D2</accession>
<name>A0A9N8H5D2_9STRA</name>
<organism evidence="3 4">
    <name type="scientific">Seminavis robusta</name>
    <dbReference type="NCBI Taxonomy" id="568900"/>
    <lineage>
        <taxon>Eukaryota</taxon>
        <taxon>Sar</taxon>
        <taxon>Stramenopiles</taxon>
        <taxon>Ochrophyta</taxon>
        <taxon>Bacillariophyta</taxon>
        <taxon>Bacillariophyceae</taxon>
        <taxon>Bacillariophycidae</taxon>
        <taxon>Naviculales</taxon>
        <taxon>Naviculaceae</taxon>
        <taxon>Seminavis</taxon>
    </lineage>
</organism>
<dbReference type="Gene3D" id="2.120.10.30">
    <property type="entry name" value="TolB, C-terminal domain"/>
    <property type="match status" value="1"/>
</dbReference>
<feature type="region of interest" description="Disordered" evidence="1">
    <location>
        <begin position="25"/>
        <end position="48"/>
    </location>
</feature>
<feature type="compositionally biased region" description="Gly residues" evidence="1">
    <location>
        <begin position="27"/>
        <end position="37"/>
    </location>
</feature>
<dbReference type="InterPro" id="IPR011044">
    <property type="entry name" value="Quino_amine_DH_bsu"/>
</dbReference>
<dbReference type="EMBL" id="CAICTM010000021">
    <property type="protein sequence ID" value="CAB9497533.1"/>
    <property type="molecule type" value="Genomic_DNA"/>
</dbReference>
<evidence type="ECO:0000256" key="1">
    <source>
        <dbReference type="SAM" id="MobiDB-lite"/>
    </source>
</evidence>
<feature type="chain" id="PRO_5040284064" evidence="2">
    <location>
        <begin position="25"/>
        <end position="379"/>
    </location>
</feature>
<keyword evidence="2" id="KW-0732">Signal</keyword>
<reference evidence="3" key="1">
    <citation type="submission" date="2020-06" db="EMBL/GenBank/DDBJ databases">
        <authorList>
            <consortium name="Plant Systems Biology data submission"/>
        </authorList>
    </citation>
    <scope>NUCLEOTIDE SEQUENCE</scope>
    <source>
        <strain evidence="3">D6</strain>
    </source>
</reference>
<feature type="signal peptide" evidence="2">
    <location>
        <begin position="1"/>
        <end position="24"/>
    </location>
</feature>
<comment type="caution">
    <text evidence="3">The sequence shown here is derived from an EMBL/GenBank/DDBJ whole genome shotgun (WGS) entry which is preliminary data.</text>
</comment>
<protein>
    <submittedName>
        <fullName evidence="3">Uncharacterized protein</fullName>
    </submittedName>
</protein>
<sequence>MLRRNQGAALLLLLLPLLVPVGQSQRLGGGRGGGGGRGRGRQRETEITSFSRPEDLVNLRGTPYLVVSEFGTPSRSDTGAVSLLNVNTNERIPLWTLPEGDVASTPLSPMADPTCTPRPMGRIGPHGIDAYDNRDGTWEVAIVNHFAYESIEFYHLNFNNPDGPLPLFTKIGCTYLRNGDVHNDLSYSSDKSSIVVTLWYNNYFGTRNQLFTVAVSILGVGTDGSIKRITRGGQVNTIVEGFNGPNGVFVHPDNNQIIYVSESPRDQIVVVNARLEDVETNTELECASIPDNISAYPGTNSFLVTRIDSGVPRTLICSTGVRCPPIRFSVLQYDYQRNRQTVLYSGSMRGQPSVAVIKGRDLFVGTFSANVILRVSNVV</sequence>
<evidence type="ECO:0000313" key="4">
    <source>
        <dbReference type="Proteomes" id="UP001153069"/>
    </source>
</evidence>
<proteinExistence type="predicted"/>
<dbReference type="Proteomes" id="UP001153069">
    <property type="component" value="Unassembled WGS sequence"/>
</dbReference>